<evidence type="ECO:0000256" key="4">
    <source>
        <dbReference type="ARBA" id="ARBA00022801"/>
    </source>
</evidence>
<keyword evidence="9" id="KW-0645">Protease</keyword>
<keyword evidence="5 7" id="KW-1133">Transmembrane helix</keyword>
<dbReference type="AlphaFoldDB" id="A0A853MIF2"/>
<reference evidence="9 10" key="1">
    <citation type="submission" date="2016-05" db="EMBL/GenBank/DDBJ databases">
        <title>First complete genome of the cyanobacterium Cylindrospermopsis raciborskii CS505, containing a circular chromosome and a single extrachromosomal element.</title>
        <authorList>
            <person name="Fuentes J."/>
            <person name="Tamames J."/>
            <person name="Allen E."/>
            <person name="Plominski A."/>
            <person name="Vasquez M."/>
        </authorList>
    </citation>
    <scope>NUCLEOTIDE SEQUENCE [LARGE SCALE GENOMIC DNA]</scope>
    <source>
        <strain evidence="9 10">CS505</strain>
    </source>
</reference>
<dbReference type="EMBL" id="LYXA01000001">
    <property type="protein sequence ID" value="OBU77264.1"/>
    <property type="molecule type" value="Genomic_DNA"/>
</dbReference>
<comment type="subcellular location">
    <subcellularLocation>
        <location evidence="1">Membrane</location>
        <topology evidence="1">Multi-pass membrane protein</topology>
    </subcellularLocation>
</comment>
<sequence>MIPITDDFYSLKKPNVTYVIIGITLVIFCGQLMWDVNGQLGNLVSSWTTIPREFSRTISSAIDDSLAAWVVVGWQLFTLVISLFIHGSFAQLLGNMLFLWVFGRTLERTIGSYQFLLLYLTAGVLVGIIEIFAQPQLTAPVIGSTGAIACIVGAYIMQFPQIKIYSVLPLVIVFIPLEIPAMFYLFWWFIQQFFYGIGGLNIPGGFNNCSYGSQLIALLIGVVFMGVIRFR</sequence>
<proteinExistence type="inferred from homology"/>
<feature type="transmembrane region" description="Helical" evidence="7">
    <location>
        <begin position="115"/>
        <end position="133"/>
    </location>
</feature>
<dbReference type="PANTHER" id="PTHR43731">
    <property type="entry name" value="RHOMBOID PROTEASE"/>
    <property type="match status" value="1"/>
</dbReference>
<dbReference type="Gene3D" id="1.20.1540.10">
    <property type="entry name" value="Rhomboid-like"/>
    <property type="match status" value="1"/>
</dbReference>
<evidence type="ECO:0000259" key="8">
    <source>
        <dbReference type="Pfam" id="PF01694"/>
    </source>
</evidence>
<dbReference type="Pfam" id="PF01694">
    <property type="entry name" value="Rhomboid"/>
    <property type="match status" value="1"/>
</dbReference>
<evidence type="ECO:0000256" key="1">
    <source>
        <dbReference type="ARBA" id="ARBA00004141"/>
    </source>
</evidence>
<name>A0A853MIF2_9CYAN</name>
<accession>A0A853MIF2</accession>
<dbReference type="GO" id="GO:0004252">
    <property type="term" value="F:serine-type endopeptidase activity"/>
    <property type="evidence" value="ECO:0007669"/>
    <property type="project" value="InterPro"/>
</dbReference>
<comment type="similarity">
    <text evidence="2">Belongs to the peptidase S54 family.</text>
</comment>
<dbReference type="GO" id="GO:0016020">
    <property type="term" value="C:membrane"/>
    <property type="evidence" value="ECO:0007669"/>
    <property type="project" value="UniProtKB-SubCell"/>
</dbReference>
<comment type="caution">
    <text evidence="9">The sequence shown here is derived from an EMBL/GenBank/DDBJ whole genome shotgun (WGS) entry which is preliminary data.</text>
</comment>
<evidence type="ECO:0000256" key="6">
    <source>
        <dbReference type="ARBA" id="ARBA00023136"/>
    </source>
</evidence>
<feature type="transmembrane region" description="Helical" evidence="7">
    <location>
        <begin position="164"/>
        <end position="190"/>
    </location>
</feature>
<dbReference type="SUPFAM" id="SSF144091">
    <property type="entry name" value="Rhomboid-like"/>
    <property type="match status" value="1"/>
</dbReference>
<protein>
    <submittedName>
        <fullName evidence="9">Rhomboid family intramembrane serine protease</fullName>
    </submittedName>
</protein>
<keyword evidence="3 7" id="KW-0812">Transmembrane</keyword>
<dbReference type="RefSeq" id="WP_040008845.1">
    <property type="nucleotide sequence ID" value="NZ_ACYA01000030.1"/>
</dbReference>
<keyword evidence="4" id="KW-0378">Hydrolase</keyword>
<dbReference type="InterPro" id="IPR022764">
    <property type="entry name" value="Peptidase_S54_rhomboid_dom"/>
</dbReference>
<organism evidence="9 10">
    <name type="scientific">Cylindrospermopsis raciborskii CS-505</name>
    <dbReference type="NCBI Taxonomy" id="533240"/>
    <lineage>
        <taxon>Bacteria</taxon>
        <taxon>Bacillati</taxon>
        <taxon>Cyanobacteriota</taxon>
        <taxon>Cyanophyceae</taxon>
        <taxon>Nostocales</taxon>
        <taxon>Aphanizomenonaceae</taxon>
        <taxon>Cylindrospermopsis</taxon>
    </lineage>
</organism>
<feature type="transmembrane region" description="Helical" evidence="7">
    <location>
        <begin position="76"/>
        <end position="103"/>
    </location>
</feature>
<feature type="transmembrane region" description="Helical" evidence="7">
    <location>
        <begin position="16"/>
        <end position="34"/>
    </location>
</feature>
<dbReference type="GO" id="GO:0006508">
    <property type="term" value="P:proteolysis"/>
    <property type="evidence" value="ECO:0007669"/>
    <property type="project" value="UniProtKB-KW"/>
</dbReference>
<keyword evidence="6 7" id="KW-0472">Membrane</keyword>
<gene>
    <name evidence="9" type="ORF">A9P98_14000</name>
</gene>
<evidence type="ECO:0000256" key="2">
    <source>
        <dbReference type="ARBA" id="ARBA00009045"/>
    </source>
</evidence>
<dbReference type="PANTHER" id="PTHR43731:SF14">
    <property type="entry name" value="PRESENILIN-ASSOCIATED RHOMBOID-LIKE PROTEIN, MITOCHONDRIAL"/>
    <property type="match status" value="1"/>
</dbReference>
<dbReference type="InterPro" id="IPR050925">
    <property type="entry name" value="Rhomboid_protease_S54"/>
</dbReference>
<feature type="domain" description="Peptidase S54 rhomboid" evidence="8">
    <location>
        <begin position="74"/>
        <end position="225"/>
    </location>
</feature>
<evidence type="ECO:0000256" key="7">
    <source>
        <dbReference type="SAM" id="Phobius"/>
    </source>
</evidence>
<evidence type="ECO:0000256" key="5">
    <source>
        <dbReference type="ARBA" id="ARBA00022989"/>
    </source>
</evidence>
<dbReference type="InterPro" id="IPR035952">
    <property type="entry name" value="Rhomboid-like_sf"/>
</dbReference>
<evidence type="ECO:0000256" key="3">
    <source>
        <dbReference type="ARBA" id="ARBA00022692"/>
    </source>
</evidence>
<evidence type="ECO:0000313" key="10">
    <source>
        <dbReference type="Proteomes" id="UP000093903"/>
    </source>
</evidence>
<feature type="transmembrane region" description="Helical" evidence="7">
    <location>
        <begin position="210"/>
        <end position="230"/>
    </location>
</feature>
<feature type="transmembrane region" description="Helical" evidence="7">
    <location>
        <begin position="139"/>
        <end position="157"/>
    </location>
</feature>
<dbReference type="Proteomes" id="UP000093903">
    <property type="component" value="Unassembled WGS sequence"/>
</dbReference>
<evidence type="ECO:0000313" key="9">
    <source>
        <dbReference type="EMBL" id="OBU77264.1"/>
    </source>
</evidence>